<proteinExistence type="predicted"/>
<evidence type="ECO:0000313" key="3">
    <source>
        <dbReference type="Proteomes" id="UP000017559"/>
    </source>
</evidence>
<name>V2WY68_MONRO</name>
<dbReference type="KEGG" id="mrr:Moror_9832"/>
<gene>
    <name evidence="2" type="ORF">Moror_9832</name>
</gene>
<evidence type="ECO:0000313" key="2">
    <source>
        <dbReference type="EMBL" id="ESK86512.1"/>
    </source>
</evidence>
<dbReference type="HOGENOM" id="CLU_033350_0_0_1"/>
<dbReference type="AlphaFoldDB" id="V2WY68"/>
<accession>V2WY68</accession>
<evidence type="ECO:0000256" key="1">
    <source>
        <dbReference type="SAM" id="MobiDB-lite"/>
    </source>
</evidence>
<dbReference type="Proteomes" id="UP000017559">
    <property type="component" value="Unassembled WGS sequence"/>
</dbReference>
<reference evidence="2 3" key="1">
    <citation type="journal article" date="2014" name="BMC Genomics">
        <title>Genome and secretome analysis of the hemibiotrophic fungal pathogen, Moniliophthora roreri, which causes frosty pod rot disease of cacao: mechanisms of the biotrophic and necrotrophic phases.</title>
        <authorList>
            <person name="Meinhardt L.W."/>
            <person name="Costa G.G.L."/>
            <person name="Thomazella D.P.T."/>
            <person name="Teixeira P.J.P.L."/>
            <person name="Carazzolle M.F."/>
            <person name="Schuster S.C."/>
            <person name="Carlson J.E."/>
            <person name="Guiltinan M.J."/>
            <person name="Mieczkowski P."/>
            <person name="Farmer A."/>
            <person name="Ramaraj T."/>
            <person name="Crozier J."/>
            <person name="Davis R.E."/>
            <person name="Shao J."/>
            <person name="Melnick R.L."/>
            <person name="Pereira G.A.G."/>
            <person name="Bailey B.A."/>
        </authorList>
    </citation>
    <scope>NUCLEOTIDE SEQUENCE [LARGE SCALE GENOMIC DNA]</scope>
    <source>
        <strain evidence="2 3">MCA 2997</strain>
    </source>
</reference>
<dbReference type="OrthoDB" id="3001418at2759"/>
<comment type="caution">
    <text evidence="2">The sequence shown here is derived from an EMBL/GenBank/DDBJ whole genome shotgun (WGS) entry which is preliminary data.</text>
</comment>
<organism evidence="2 3">
    <name type="scientific">Moniliophthora roreri (strain MCA 2997)</name>
    <name type="common">Cocoa frosty pod rot fungus</name>
    <name type="synonym">Crinipellis roreri</name>
    <dbReference type="NCBI Taxonomy" id="1381753"/>
    <lineage>
        <taxon>Eukaryota</taxon>
        <taxon>Fungi</taxon>
        <taxon>Dikarya</taxon>
        <taxon>Basidiomycota</taxon>
        <taxon>Agaricomycotina</taxon>
        <taxon>Agaricomycetes</taxon>
        <taxon>Agaricomycetidae</taxon>
        <taxon>Agaricales</taxon>
        <taxon>Marasmiineae</taxon>
        <taxon>Marasmiaceae</taxon>
        <taxon>Moniliophthora</taxon>
    </lineage>
</organism>
<sequence length="548" mass="62284">MLPGNHRMLSGPNDSLASLPTTSGRSLFSKTDTDATSFGTLTGPGSLAGKAIYKLGKATIKGVEQIVISRRLFVISNHFPHENRAEIQGIQQMYADLLELSRKSMYSKSIRNQALRILLRQIGIRHINYLLQSLSTWPKVELKLLVSDILAIFDPFLPRSQLKNAHLHDPILQSYRTHVPKWDDHFLLPLVDFLDQVALINEDRCIAILESGTLDFMLHLYLTGFHDPAPSAGRTNATGSSALLGACNAFLVTAQQNTFGAELIRLHEISSIWSVHPVLAFHDSKGDWSTREQFWRKADRTAIKWRISSIFDLMMDVKRNLNLDTAFNALVDCFELISSRYDDDIVYRALRSLHRAIIRNPEASGQYVVGRAMAAYLSASPEGYIFDTLNRVVELAGLMSTGSTFRLFGFEDDGPTFTLDAVIHFIEWITSISESDEDHRRIVLATNIVHLAEQTLEDLDESFFDDTVSFKDLVNDYWKEKDVELYCAVYGPDSVNAPIHVHVLRWSLIVLKDQVEGRRFRILSLPDDWWHSDHITDVDLVYDWIYNE</sequence>
<feature type="region of interest" description="Disordered" evidence="1">
    <location>
        <begin position="1"/>
        <end position="23"/>
    </location>
</feature>
<keyword evidence="3" id="KW-1185">Reference proteome</keyword>
<feature type="compositionally biased region" description="Polar residues" evidence="1">
    <location>
        <begin position="12"/>
        <end position="23"/>
    </location>
</feature>
<dbReference type="EMBL" id="AWSO01000922">
    <property type="protein sequence ID" value="ESK86512.1"/>
    <property type="molecule type" value="Genomic_DNA"/>
</dbReference>
<protein>
    <submittedName>
        <fullName evidence="2">Uncharacterized protein</fullName>
    </submittedName>
</protein>